<comment type="caution">
    <text evidence="1">The sequence shown here is derived from an EMBL/GenBank/DDBJ whole genome shotgun (WGS) entry which is preliminary data.</text>
</comment>
<dbReference type="AlphaFoldDB" id="A0A0F9CGS5"/>
<proteinExistence type="predicted"/>
<evidence type="ECO:0000313" key="1">
    <source>
        <dbReference type="EMBL" id="KKK95886.1"/>
    </source>
</evidence>
<feature type="non-terminal residue" evidence="1">
    <location>
        <position position="1"/>
    </location>
</feature>
<gene>
    <name evidence="1" type="ORF">LCGC14_2668290</name>
</gene>
<organism evidence="1">
    <name type="scientific">marine sediment metagenome</name>
    <dbReference type="NCBI Taxonomy" id="412755"/>
    <lineage>
        <taxon>unclassified sequences</taxon>
        <taxon>metagenomes</taxon>
        <taxon>ecological metagenomes</taxon>
    </lineage>
</organism>
<reference evidence="1" key="1">
    <citation type="journal article" date="2015" name="Nature">
        <title>Complex archaea that bridge the gap between prokaryotes and eukaryotes.</title>
        <authorList>
            <person name="Spang A."/>
            <person name="Saw J.H."/>
            <person name="Jorgensen S.L."/>
            <person name="Zaremba-Niedzwiedzka K."/>
            <person name="Martijn J."/>
            <person name="Lind A.E."/>
            <person name="van Eijk R."/>
            <person name="Schleper C."/>
            <person name="Guy L."/>
            <person name="Ettema T.J."/>
        </authorList>
    </citation>
    <scope>NUCLEOTIDE SEQUENCE</scope>
</reference>
<dbReference type="Gene3D" id="2.160.20.10">
    <property type="entry name" value="Single-stranded right-handed beta-helix, Pectin lyase-like"/>
    <property type="match status" value="1"/>
</dbReference>
<dbReference type="InterPro" id="IPR011050">
    <property type="entry name" value="Pectin_lyase_fold/virulence"/>
</dbReference>
<sequence>IKIHLFISRCTWHEIKAIDTGSHYLTTEVAKWCGLTISHRFNTREYPSKITYVAKDGSGDHTTLQAAINAIESDPGYQHQIYVRHSKQPTSVDIIIHLEDGEETFTSVEHYSDEQEQS</sequence>
<dbReference type="InterPro" id="IPR012334">
    <property type="entry name" value="Pectin_lyas_fold"/>
</dbReference>
<accession>A0A0F9CGS5</accession>
<dbReference type="EMBL" id="LAZR01046714">
    <property type="protein sequence ID" value="KKK95886.1"/>
    <property type="molecule type" value="Genomic_DNA"/>
</dbReference>
<protein>
    <submittedName>
        <fullName evidence="1">Uncharacterized protein</fullName>
    </submittedName>
</protein>
<name>A0A0F9CGS5_9ZZZZ</name>
<dbReference type="SUPFAM" id="SSF51126">
    <property type="entry name" value="Pectin lyase-like"/>
    <property type="match status" value="1"/>
</dbReference>